<reference evidence="1 2" key="1">
    <citation type="submission" date="2024-06" db="EMBL/GenBank/DDBJ databases">
        <title>Sorghum-associated microbial communities from plants grown in Nebraska, USA.</title>
        <authorList>
            <person name="Schachtman D."/>
        </authorList>
    </citation>
    <scope>NUCLEOTIDE SEQUENCE [LARGE SCALE GENOMIC DNA]</scope>
    <source>
        <strain evidence="1 2">1288</strain>
    </source>
</reference>
<organism evidence="1 2">
    <name type="scientific">Sporosarcina psychrophila</name>
    <name type="common">Bacillus psychrophilus</name>
    <dbReference type="NCBI Taxonomy" id="1476"/>
    <lineage>
        <taxon>Bacteria</taxon>
        <taxon>Bacillati</taxon>
        <taxon>Bacillota</taxon>
        <taxon>Bacilli</taxon>
        <taxon>Bacillales</taxon>
        <taxon>Caryophanaceae</taxon>
        <taxon>Sporosarcina</taxon>
    </lineage>
</organism>
<dbReference type="Proteomes" id="UP001549104">
    <property type="component" value="Unassembled WGS sequence"/>
</dbReference>
<evidence type="ECO:0000313" key="1">
    <source>
        <dbReference type="EMBL" id="MET3658374.1"/>
    </source>
</evidence>
<gene>
    <name evidence="1" type="ORF">ABIC55_003491</name>
</gene>
<evidence type="ECO:0008006" key="3">
    <source>
        <dbReference type="Google" id="ProtNLM"/>
    </source>
</evidence>
<proteinExistence type="predicted"/>
<sequence length="374" mass="42540">MAERPKITPHQLNMYTSQVTDIYVALEDEIFQMIAKRLKTPQELGKDYVLQWQVEKMQQLRMLNADTIAELSKATGVSADAIRQAVGDVGFKTIEGIDEELKSVKKKLPLPTQIDKVLESFVKQTFLQIDNFVNQTLISTNYGEGSVTRMYRKIVEESTSKVLAGTKTINQAVAETVIKWGNKGIETSFIDKGGNVWTMERYADTVIRSTVNNTYNELRLSRMDDYGVDLVLVNSYADAREACSMIQGKVASMSQPSGHPDYPSIYDFGYGTPGGIRGVNCRHILYPFIEGVNTNNQIQFDPQEAYERGKVVQQQRGYERQIKKAKRSLNLAETVGEADTIQKYKNLVRSKQANIREFINENKLPRRYDKEKVY</sequence>
<dbReference type="RefSeq" id="WP_354314008.1">
    <property type="nucleotide sequence ID" value="NZ_JBEPME010000005.1"/>
</dbReference>
<accession>A0ABV2KBA6</accession>
<dbReference type="Pfam" id="PF06152">
    <property type="entry name" value="Phage_min_cap2"/>
    <property type="match status" value="1"/>
</dbReference>
<protein>
    <recommendedName>
        <fullName evidence="3">Capsid protein</fullName>
    </recommendedName>
</protein>
<keyword evidence="2" id="KW-1185">Reference proteome</keyword>
<name>A0ABV2KBA6_SPOPS</name>
<dbReference type="InterPro" id="IPR009319">
    <property type="entry name" value="Phage_A118_VSP1"/>
</dbReference>
<evidence type="ECO:0000313" key="2">
    <source>
        <dbReference type="Proteomes" id="UP001549104"/>
    </source>
</evidence>
<dbReference type="EMBL" id="JBEPME010000005">
    <property type="protein sequence ID" value="MET3658374.1"/>
    <property type="molecule type" value="Genomic_DNA"/>
</dbReference>
<comment type="caution">
    <text evidence="1">The sequence shown here is derived from an EMBL/GenBank/DDBJ whole genome shotgun (WGS) entry which is preliminary data.</text>
</comment>